<evidence type="ECO:0000313" key="3">
    <source>
        <dbReference type="Proteomes" id="UP000011064"/>
    </source>
</evidence>
<proteinExistence type="predicted"/>
<feature type="compositionally biased region" description="Polar residues" evidence="1">
    <location>
        <begin position="83"/>
        <end position="94"/>
    </location>
</feature>
<dbReference type="AlphaFoldDB" id="L8FYN7"/>
<name>L8FYN7_PSED2</name>
<accession>L8FYN7</accession>
<evidence type="ECO:0000256" key="1">
    <source>
        <dbReference type="SAM" id="MobiDB-lite"/>
    </source>
</evidence>
<dbReference type="EMBL" id="GL573364">
    <property type="protein sequence ID" value="ELR04831.1"/>
    <property type="molecule type" value="Genomic_DNA"/>
</dbReference>
<evidence type="ECO:0000313" key="2">
    <source>
        <dbReference type="EMBL" id="ELR04831.1"/>
    </source>
</evidence>
<sequence>MSKLWGGNRKGGDTTQLKVSTVRGKISAPIPIRLMTMSFRKECLRWGWRSPLDPDKYNTVTAAEDKPTASVGRRVTKVNNWEQIQRVWPTQPSGKPSEEAALGRLFGKKPKGDGDPLSNGQAKGRANHKHHKSDPSALSNAADKPISPQ</sequence>
<dbReference type="STRING" id="658429.L8FYN7"/>
<organism evidence="2 3">
    <name type="scientific">Pseudogymnoascus destructans (strain ATCC MYA-4855 / 20631-21)</name>
    <name type="common">Bat white-nose syndrome fungus</name>
    <name type="synonym">Geomyces destructans</name>
    <dbReference type="NCBI Taxonomy" id="658429"/>
    <lineage>
        <taxon>Eukaryota</taxon>
        <taxon>Fungi</taxon>
        <taxon>Dikarya</taxon>
        <taxon>Ascomycota</taxon>
        <taxon>Pezizomycotina</taxon>
        <taxon>Leotiomycetes</taxon>
        <taxon>Thelebolales</taxon>
        <taxon>Thelebolaceae</taxon>
        <taxon>Pseudogymnoascus</taxon>
    </lineage>
</organism>
<feature type="region of interest" description="Disordered" evidence="1">
    <location>
        <begin position="83"/>
        <end position="149"/>
    </location>
</feature>
<dbReference type="VEuPathDB" id="FungiDB:GMDG_07056"/>
<dbReference type="HOGENOM" id="CLU_1750488_0_0_1"/>
<keyword evidence="3" id="KW-1185">Reference proteome</keyword>
<dbReference type="Proteomes" id="UP000011064">
    <property type="component" value="Unassembled WGS sequence"/>
</dbReference>
<protein>
    <submittedName>
        <fullName evidence="2">Uncharacterized protein</fullName>
    </submittedName>
</protein>
<gene>
    <name evidence="2" type="ORF">GMDG_07056</name>
</gene>
<dbReference type="InParanoid" id="L8FYN7"/>
<reference evidence="3" key="1">
    <citation type="submission" date="2010-09" db="EMBL/GenBank/DDBJ databases">
        <title>The genome sequence of Geomyces destructans 20631-21.</title>
        <authorList>
            <consortium name="The Broad Institute Genome Sequencing Platform"/>
            <person name="Cuomo C.A."/>
            <person name="Blehert D.S."/>
            <person name="Lorch J.M."/>
            <person name="Young S.K."/>
            <person name="Zeng Q."/>
            <person name="Gargeya S."/>
            <person name="Fitzgerald M."/>
            <person name="Haas B."/>
            <person name="Abouelleil A."/>
            <person name="Alvarado L."/>
            <person name="Arachchi H.M."/>
            <person name="Berlin A."/>
            <person name="Brown A."/>
            <person name="Chapman S.B."/>
            <person name="Chen Z."/>
            <person name="Dunbar C."/>
            <person name="Freedman E."/>
            <person name="Gearin G."/>
            <person name="Gellesch M."/>
            <person name="Goldberg J."/>
            <person name="Griggs A."/>
            <person name="Gujja S."/>
            <person name="Heiman D."/>
            <person name="Howarth C."/>
            <person name="Larson L."/>
            <person name="Lui A."/>
            <person name="MacDonald P.J.P."/>
            <person name="Montmayeur A."/>
            <person name="Murphy C."/>
            <person name="Neiman D."/>
            <person name="Pearson M."/>
            <person name="Priest M."/>
            <person name="Roberts A."/>
            <person name="Saif S."/>
            <person name="Shea T."/>
            <person name="Shenoy N."/>
            <person name="Sisk P."/>
            <person name="Stolte C."/>
            <person name="Sykes S."/>
            <person name="Wortman J."/>
            <person name="Nusbaum C."/>
            <person name="Birren B."/>
        </authorList>
    </citation>
    <scope>NUCLEOTIDE SEQUENCE [LARGE SCALE GENOMIC DNA]</scope>
    <source>
        <strain evidence="3">ATCC MYA-4855 / 20631-21</strain>
    </source>
</reference>